<evidence type="ECO:0000313" key="4">
    <source>
        <dbReference type="Proteomes" id="UP000248714"/>
    </source>
</evidence>
<protein>
    <submittedName>
        <fullName evidence="1">Uncharacterized protein</fullName>
    </submittedName>
</protein>
<evidence type="ECO:0000313" key="1">
    <source>
        <dbReference type="EMBL" id="PWK91020.1"/>
    </source>
</evidence>
<keyword evidence="4" id="KW-1185">Reference proteome</keyword>
<sequence length="32" mass="4017">MIRIRIWLRMLRNLFVYGRPFPPPFVFKEPPE</sequence>
<reference evidence="1 3" key="1">
    <citation type="submission" date="2018-05" db="EMBL/GenBank/DDBJ databases">
        <title>Genomic Encyclopedia of Type Strains, Phase IV (KMG-IV): sequencing the most valuable type-strain genomes for metagenomic binning, comparative biology and taxonomic classification.</title>
        <authorList>
            <person name="Goeker M."/>
        </authorList>
    </citation>
    <scope>NUCLEOTIDE SEQUENCE [LARGE SCALE GENOMIC DNA]</scope>
    <source>
        <strain evidence="2 4">DSM 45479</strain>
        <strain evidence="1 3">DSM 45480</strain>
    </source>
</reference>
<evidence type="ECO:0000313" key="2">
    <source>
        <dbReference type="EMBL" id="RAS60314.1"/>
    </source>
</evidence>
<dbReference type="Proteomes" id="UP000248714">
    <property type="component" value="Unassembled WGS sequence"/>
</dbReference>
<organism evidence="1 3">
    <name type="scientific">Lentzea atacamensis</name>
    <dbReference type="NCBI Taxonomy" id="531938"/>
    <lineage>
        <taxon>Bacteria</taxon>
        <taxon>Bacillati</taxon>
        <taxon>Actinomycetota</taxon>
        <taxon>Actinomycetes</taxon>
        <taxon>Pseudonocardiales</taxon>
        <taxon>Pseudonocardiaceae</taxon>
        <taxon>Lentzea</taxon>
    </lineage>
</organism>
<gene>
    <name evidence="2" type="ORF">C8D87_112211</name>
    <name evidence="1" type="ORF">C8D88_1011050</name>
</gene>
<name>A0A316IEA1_9PSEU</name>
<dbReference type="AlphaFoldDB" id="A0A316IEA1"/>
<proteinExistence type="predicted"/>
<evidence type="ECO:0000313" key="3">
    <source>
        <dbReference type="Proteomes" id="UP000246005"/>
    </source>
</evidence>
<accession>A0A316IEA1</accession>
<comment type="caution">
    <text evidence="1">The sequence shown here is derived from an EMBL/GenBank/DDBJ whole genome shotgun (WGS) entry which is preliminary data.</text>
</comment>
<dbReference type="EMBL" id="QGHB01000001">
    <property type="protein sequence ID" value="PWK91020.1"/>
    <property type="molecule type" value="Genomic_DNA"/>
</dbReference>
<dbReference type="Proteomes" id="UP000246005">
    <property type="component" value="Unassembled WGS sequence"/>
</dbReference>
<dbReference type="EMBL" id="QLTT01000012">
    <property type="protein sequence ID" value="RAS60314.1"/>
    <property type="molecule type" value="Genomic_DNA"/>
</dbReference>